<accession>E0RPV2</accession>
<dbReference type="PANTHER" id="PTHR21237:SF23">
    <property type="entry name" value="GRPE PROTEIN HOMOLOG, MITOCHONDRIAL"/>
    <property type="match status" value="1"/>
</dbReference>
<dbReference type="GO" id="GO:0051087">
    <property type="term" value="F:protein-folding chaperone binding"/>
    <property type="evidence" value="ECO:0007669"/>
    <property type="project" value="InterPro"/>
</dbReference>
<dbReference type="RefSeq" id="WP_013314644.1">
    <property type="nucleotide sequence ID" value="NC_014484.1"/>
</dbReference>
<feature type="region of interest" description="Disordered" evidence="13">
    <location>
        <begin position="217"/>
        <end position="245"/>
    </location>
</feature>
<feature type="compositionally biased region" description="Basic and acidic residues" evidence="13">
    <location>
        <begin position="1"/>
        <end position="25"/>
    </location>
</feature>
<comment type="similarity">
    <text evidence="2 10 12">Belongs to the GrpE family.</text>
</comment>
<evidence type="ECO:0000256" key="2">
    <source>
        <dbReference type="ARBA" id="ARBA00009054"/>
    </source>
</evidence>
<dbReference type="GO" id="GO:0051082">
    <property type="term" value="F:unfolded protein binding"/>
    <property type="evidence" value="ECO:0007669"/>
    <property type="project" value="TreeGrafter"/>
</dbReference>
<evidence type="ECO:0000256" key="10">
    <source>
        <dbReference type="HAMAP-Rule" id="MF_01151"/>
    </source>
</evidence>
<dbReference type="NCBIfam" id="NF010738">
    <property type="entry name" value="PRK14140.1"/>
    <property type="match status" value="1"/>
</dbReference>
<dbReference type="SUPFAM" id="SSF51064">
    <property type="entry name" value="Head domain of nucleotide exchange factor GrpE"/>
    <property type="match status" value="1"/>
</dbReference>
<evidence type="ECO:0000313" key="15">
    <source>
        <dbReference type="Proteomes" id="UP000001296"/>
    </source>
</evidence>
<evidence type="ECO:0000256" key="13">
    <source>
        <dbReference type="SAM" id="MobiDB-lite"/>
    </source>
</evidence>
<evidence type="ECO:0000256" key="6">
    <source>
        <dbReference type="ARBA" id="ARBA00023186"/>
    </source>
</evidence>
<reference key="1">
    <citation type="submission" date="2009-08" db="EMBL/GenBank/DDBJ databases">
        <title>The genome sequence of Spirochaeta thermophila DSM6192.</title>
        <authorList>
            <person name="Angelov A."/>
            <person name="Mientus M."/>
            <person name="Wittenberg S."/>
            <person name="Lehmann R."/>
            <person name="Liesegang H."/>
            <person name="Daniel R."/>
            <person name="Liebl W."/>
        </authorList>
    </citation>
    <scope>NUCLEOTIDE SEQUENCE</scope>
    <source>
        <strain>DSM 6192</strain>
    </source>
</reference>
<dbReference type="FunFam" id="2.30.22.10:FF:000001">
    <property type="entry name" value="Protein GrpE"/>
    <property type="match status" value="1"/>
</dbReference>
<evidence type="ECO:0000256" key="12">
    <source>
        <dbReference type="RuleBase" id="RU004478"/>
    </source>
</evidence>
<dbReference type="Pfam" id="PF01025">
    <property type="entry name" value="GrpE"/>
    <property type="match status" value="1"/>
</dbReference>
<dbReference type="GO" id="GO:0000774">
    <property type="term" value="F:adenyl-nucleotide exchange factor activity"/>
    <property type="evidence" value="ECO:0007669"/>
    <property type="project" value="InterPro"/>
</dbReference>
<proteinExistence type="inferred from homology"/>
<dbReference type="AlphaFoldDB" id="E0RPV2"/>
<dbReference type="PaxDb" id="665571-STHERM_c18700"/>
<dbReference type="InterPro" id="IPR009012">
    <property type="entry name" value="GrpE_head"/>
</dbReference>
<dbReference type="Proteomes" id="UP000001296">
    <property type="component" value="Chromosome"/>
</dbReference>
<evidence type="ECO:0000256" key="5">
    <source>
        <dbReference type="ARBA" id="ARBA00023016"/>
    </source>
</evidence>
<keyword evidence="6 10" id="KW-0143">Chaperone</keyword>
<dbReference type="eggNOG" id="COG0576">
    <property type="taxonomic scope" value="Bacteria"/>
</dbReference>
<dbReference type="PROSITE" id="PS01071">
    <property type="entry name" value="GRPE"/>
    <property type="match status" value="1"/>
</dbReference>
<dbReference type="PRINTS" id="PR00773">
    <property type="entry name" value="GRPEPROTEIN"/>
</dbReference>
<dbReference type="GO" id="GO:0042803">
    <property type="term" value="F:protein homodimerization activity"/>
    <property type="evidence" value="ECO:0007669"/>
    <property type="project" value="InterPro"/>
</dbReference>
<evidence type="ECO:0000256" key="4">
    <source>
        <dbReference type="ARBA" id="ARBA00022490"/>
    </source>
</evidence>
<feature type="compositionally biased region" description="Basic and acidic residues" evidence="13">
    <location>
        <begin position="233"/>
        <end position="245"/>
    </location>
</feature>
<dbReference type="HOGENOM" id="CLU_057217_5_1_12"/>
<dbReference type="InterPro" id="IPR000740">
    <property type="entry name" value="GrpE"/>
</dbReference>
<reference evidence="14 15" key="2">
    <citation type="journal article" date="2010" name="J. Bacteriol.">
        <title>Genome sequence of the polysaccharide-degrading, thermophilic anaerobe Spirochaeta thermophila DSM 6192.</title>
        <authorList>
            <person name="Angelov A."/>
            <person name="Liebl S."/>
            <person name="Ballschmiter M."/>
            <person name="Bomeke M."/>
            <person name="Lehmann R."/>
            <person name="Liesegang H."/>
            <person name="Daniel R."/>
            <person name="Liebl W."/>
        </authorList>
    </citation>
    <scope>NUCLEOTIDE SEQUENCE [LARGE SCALE GENOMIC DNA]</scope>
    <source>
        <strain evidence="15">ATCC 49972 / DSM 6192 / RI 19.B1</strain>
    </source>
</reference>
<keyword evidence="4 10" id="KW-0963">Cytoplasm</keyword>
<evidence type="ECO:0000256" key="7">
    <source>
        <dbReference type="ARBA" id="ARBA00053401"/>
    </source>
</evidence>
<dbReference type="HAMAP" id="MF_01151">
    <property type="entry name" value="GrpE"/>
    <property type="match status" value="1"/>
</dbReference>
<feature type="region of interest" description="Disordered" evidence="13">
    <location>
        <begin position="1"/>
        <end position="68"/>
    </location>
</feature>
<dbReference type="Gene3D" id="3.90.20.20">
    <property type="match status" value="1"/>
</dbReference>
<name>E0RPV2_WINT6</name>
<evidence type="ECO:0000313" key="14">
    <source>
        <dbReference type="EMBL" id="ADN02805.1"/>
    </source>
</evidence>
<comment type="subunit">
    <text evidence="3 10">Homodimer.</text>
</comment>
<evidence type="ECO:0000256" key="11">
    <source>
        <dbReference type="RuleBase" id="RU000639"/>
    </source>
</evidence>
<evidence type="ECO:0000256" key="8">
    <source>
        <dbReference type="ARBA" id="ARBA00072274"/>
    </source>
</evidence>
<dbReference type="SUPFAM" id="SSF58014">
    <property type="entry name" value="Coiled-coil domain of nucleotide exchange factor GrpE"/>
    <property type="match status" value="1"/>
</dbReference>
<dbReference type="GO" id="GO:0006457">
    <property type="term" value="P:protein folding"/>
    <property type="evidence" value="ECO:0007669"/>
    <property type="project" value="InterPro"/>
</dbReference>
<dbReference type="GO" id="GO:0005737">
    <property type="term" value="C:cytoplasm"/>
    <property type="evidence" value="ECO:0007669"/>
    <property type="project" value="UniProtKB-SubCell"/>
</dbReference>
<gene>
    <name evidence="10 14" type="primary">grpE</name>
    <name evidence="14" type="ordered locus">STHERM_c18700</name>
</gene>
<dbReference type="InterPro" id="IPR013805">
    <property type="entry name" value="GrpE_CC"/>
</dbReference>
<dbReference type="CDD" id="cd00446">
    <property type="entry name" value="GrpE"/>
    <property type="match status" value="1"/>
</dbReference>
<dbReference type="EMBL" id="CP001698">
    <property type="protein sequence ID" value="ADN02805.1"/>
    <property type="molecule type" value="Genomic_DNA"/>
</dbReference>
<dbReference type="Gene3D" id="2.30.22.10">
    <property type="entry name" value="Head domain of nucleotide exchange factor GrpE"/>
    <property type="match status" value="1"/>
</dbReference>
<evidence type="ECO:0000256" key="1">
    <source>
        <dbReference type="ARBA" id="ARBA00004496"/>
    </source>
</evidence>
<protein>
    <recommendedName>
        <fullName evidence="8 10">Protein GrpE</fullName>
    </recommendedName>
    <alternativeName>
        <fullName evidence="9 10">HSP-70 cofactor</fullName>
    </alternativeName>
</protein>
<dbReference type="PANTHER" id="PTHR21237">
    <property type="entry name" value="GRPE PROTEIN"/>
    <property type="match status" value="1"/>
</dbReference>
<comment type="function">
    <text evidence="7 10 11">Participates actively in the response to hyperosmotic and heat shock by preventing the aggregation of stress-denatured proteins, in association with DnaK and GrpE. It is the nucleotide exchange factor for DnaK and may function as a thermosensor. Unfolded proteins bind initially to DnaJ; upon interaction with the DnaJ-bound protein, DnaK hydrolyzes its bound ATP, resulting in the formation of a stable complex. GrpE releases ADP from DnaK; ATP binding to DnaK triggers the release of the substrate protein, thus completing the reaction cycle. Several rounds of ATP-dependent interactions between DnaJ, DnaK and GrpE are required for fully efficient folding.</text>
</comment>
<comment type="subcellular location">
    <subcellularLocation>
        <location evidence="1 10">Cytoplasm</location>
    </subcellularLocation>
</comment>
<dbReference type="KEGG" id="sta:STHERM_c18700"/>
<evidence type="ECO:0000256" key="9">
    <source>
        <dbReference type="ARBA" id="ARBA00076414"/>
    </source>
</evidence>
<organism evidence="14 15">
    <name type="scientific">Winmispira thermophila (strain ATCC 49972 / DSM 6192 / RI 19.B1)</name>
    <name type="common">Spirochaeta thermophila</name>
    <dbReference type="NCBI Taxonomy" id="665571"/>
    <lineage>
        <taxon>Bacteria</taxon>
        <taxon>Pseudomonadati</taxon>
        <taxon>Spirochaetota</taxon>
        <taxon>Spirochaetia</taxon>
        <taxon>Winmispirales</taxon>
        <taxon>Winmispiraceae</taxon>
        <taxon>Winmispira</taxon>
    </lineage>
</organism>
<evidence type="ECO:0000256" key="3">
    <source>
        <dbReference type="ARBA" id="ARBA00011738"/>
    </source>
</evidence>
<sequence>MTREKNEELQDKEERMDNEETRPQDEASGDAGSSAPGTDVQEGDAAHPSSEGGAGRELTPEEELARLKERSAALEEENAFLRDAYLRARADFENYKKRMQRETEERAKFLTQKLLEDLLPVLDDFERAIEAAEQTDDVKTLHEGVAMISERLHAVLESRWGLVKFSAAGQPFDPNRHEALQMEEGDFEEPTVIEEYEKGYALHGRILRPARVKVGMPARNRSEETQAVCTQEHTPDTTSEGKGEE</sequence>
<keyword evidence="5 10" id="KW-0346">Stress response</keyword>